<name>A0A4Q5C5H5_9FIRM</name>
<reference evidence="1 2" key="1">
    <citation type="journal article" date="2019" name="Science, e1252229">
        <title>Invertible promoters mediate bacterial phase variation, antibiotic resistance, and host adaptation in the gut.</title>
        <authorList>
            <person name="Jiang X."/>
            <person name="Hall A.B."/>
            <person name="Arthur T.D."/>
            <person name="Plichta D.R."/>
            <person name="Covington C.T."/>
            <person name="Poyet M."/>
            <person name="Crothers J."/>
            <person name="Moses P.L."/>
            <person name="Tolonen A.C."/>
            <person name="Vlamakis H."/>
            <person name="Alm E.J."/>
            <person name="Xavier R.J."/>
        </authorList>
    </citation>
    <scope>NUCLEOTIDE SEQUENCE [LARGE SCALE GENOMIC DNA]</scope>
    <source>
        <strain evidence="2">aa_0143</strain>
    </source>
</reference>
<gene>
    <name evidence="1" type="ORF">EAI93_08590</name>
</gene>
<organism evidence="1 2">
    <name type="scientific">[Ruminococcus] torques</name>
    <dbReference type="NCBI Taxonomy" id="33039"/>
    <lineage>
        <taxon>Bacteria</taxon>
        <taxon>Bacillati</taxon>
        <taxon>Bacillota</taxon>
        <taxon>Clostridia</taxon>
        <taxon>Lachnospirales</taxon>
        <taxon>Lachnospiraceae</taxon>
        <taxon>Mediterraneibacter</taxon>
    </lineage>
</organism>
<evidence type="ECO:0000313" key="2">
    <source>
        <dbReference type="Proteomes" id="UP000292665"/>
    </source>
</evidence>
<evidence type="ECO:0000313" key="1">
    <source>
        <dbReference type="EMBL" id="RYS79312.1"/>
    </source>
</evidence>
<sequence length="382" mass="41956">MMLRKIKQNYIVLILIFLSVLTILILQNFGFKSYSRYSTDTLHYDKGVVVEISNEDIEYDKELKIHLGSQDLKIKMSEGIQKGKIIEVTNYLTKTHNVHAKIHMPLIINIDQPDNIEPYYTVYNYDRTFSLFACAAVLAAAIFCIGGGKGLKSIAGLLYSMLLIIEFLLPAVFSGWPPIASSIICAILSTAVTLLLLNGQSGKTFSAILSTMIGMFFALILFLITSAMIHVDGFSSADAEGLILIHEETGLQIKDVLFAGVVISSLGAIMDVGMSVVSSLYEIYHHNPTLTAKDIFRSGIEIGKDMIGTMTNTLILAFTGSAFITLLVFLSYQVQFNQLINSNYLSIEIAQGLCGTFGIVLTIPAASAISAFMLTRKQKMIP</sequence>
<dbReference type="PANTHER" id="PTHR41771:SF1">
    <property type="entry name" value="MEMBRANE PROTEIN"/>
    <property type="match status" value="1"/>
</dbReference>
<dbReference type="InterPro" id="IPR012507">
    <property type="entry name" value="YibE_F"/>
</dbReference>
<dbReference type="Pfam" id="PF07907">
    <property type="entry name" value="YibE_F"/>
    <property type="match status" value="1"/>
</dbReference>
<dbReference type="Proteomes" id="UP000292665">
    <property type="component" value="Unassembled WGS sequence"/>
</dbReference>
<dbReference type="RefSeq" id="WP_009321259.1">
    <property type="nucleotide sequence ID" value="NZ_CATZLF010000001.1"/>
</dbReference>
<dbReference type="PANTHER" id="PTHR41771">
    <property type="entry name" value="MEMBRANE PROTEIN-RELATED"/>
    <property type="match status" value="1"/>
</dbReference>
<protein>
    <submittedName>
        <fullName evidence="1">YibE/F family protein</fullName>
    </submittedName>
</protein>
<comment type="caution">
    <text evidence="1">The sequence shown here is derived from an EMBL/GenBank/DDBJ whole genome shotgun (WGS) entry which is preliminary data.</text>
</comment>
<dbReference type="AlphaFoldDB" id="A0A4Q5C5H5"/>
<accession>A0A4Q5C5H5</accession>
<proteinExistence type="predicted"/>
<dbReference type="EMBL" id="RCYR01000015">
    <property type="protein sequence ID" value="RYS79312.1"/>
    <property type="molecule type" value="Genomic_DNA"/>
</dbReference>